<dbReference type="PRINTS" id="PR00081">
    <property type="entry name" value="GDHRDH"/>
</dbReference>
<accession>A0ABW7BF12</accession>
<comment type="similarity">
    <text evidence="1">Belongs to the short-chain dehydrogenases/reductases (SDR) family.</text>
</comment>
<comment type="caution">
    <text evidence="3">The sequence shown here is derived from an EMBL/GenBank/DDBJ whole genome shotgun (WGS) entry which is preliminary data.</text>
</comment>
<name>A0ABW7BF12_9ACTN</name>
<dbReference type="InterPro" id="IPR002347">
    <property type="entry name" value="SDR_fam"/>
</dbReference>
<protein>
    <submittedName>
        <fullName evidence="3">SDR family oxidoreductase</fullName>
    </submittedName>
</protein>
<gene>
    <name evidence="3" type="ORF">ACGFZB_36275</name>
</gene>
<dbReference type="Gene3D" id="3.40.50.720">
    <property type="entry name" value="NAD(P)-binding Rossmann-like Domain"/>
    <property type="match status" value="1"/>
</dbReference>
<reference evidence="3 4" key="1">
    <citation type="submission" date="2024-10" db="EMBL/GenBank/DDBJ databases">
        <title>The Natural Products Discovery Center: Release of the First 8490 Sequenced Strains for Exploring Actinobacteria Biosynthetic Diversity.</title>
        <authorList>
            <person name="Kalkreuter E."/>
            <person name="Kautsar S.A."/>
            <person name="Yang D."/>
            <person name="Bader C.D."/>
            <person name="Teijaro C.N."/>
            <person name="Fluegel L."/>
            <person name="Davis C.M."/>
            <person name="Simpson J.R."/>
            <person name="Lauterbach L."/>
            <person name="Steele A.D."/>
            <person name="Gui C."/>
            <person name="Meng S."/>
            <person name="Li G."/>
            <person name="Viehrig K."/>
            <person name="Ye F."/>
            <person name="Su P."/>
            <person name="Kiefer A.F."/>
            <person name="Nichols A."/>
            <person name="Cepeda A.J."/>
            <person name="Yan W."/>
            <person name="Fan B."/>
            <person name="Jiang Y."/>
            <person name="Adhikari A."/>
            <person name="Zheng C.-J."/>
            <person name="Schuster L."/>
            <person name="Cowan T.M."/>
            <person name="Smanski M.J."/>
            <person name="Chevrette M.G."/>
            <person name="De Carvalho L.P.S."/>
            <person name="Shen B."/>
        </authorList>
    </citation>
    <scope>NUCLEOTIDE SEQUENCE [LARGE SCALE GENOMIC DNA]</scope>
    <source>
        <strain evidence="3 4">NPDC048320</strain>
    </source>
</reference>
<sequence length="154" mass="16049">MAGYMRSPYAAEIEHALANTATSELLTLPFLQPDQVGDSGAAYSLSKRGNALRVQAQAVAWGKRGARINCISPGIILTPPARDEMSGPNSEGYRRMIETSAAGRVGTPDEVAETAAFLLGRQAAFITGADLLMDGGVIAALRTGELSLTAPAES</sequence>
<evidence type="ECO:0000313" key="4">
    <source>
        <dbReference type="Proteomes" id="UP001604267"/>
    </source>
</evidence>
<dbReference type="Proteomes" id="UP001604267">
    <property type="component" value="Unassembled WGS sequence"/>
</dbReference>
<organism evidence="3 4">
    <name type="scientific">Streptomyces cinerochromogenes</name>
    <dbReference type="NCBI Taxonomy" id="66422"/>
    <lineage>
        <taxon>Bacteria</taxon>
        <taxon>Bacillati</taxon>
        <taxon>Actinomycetota</taxon>
        <taxon>Actinomycetes</taxon>
        <taxon>Kitasatosporales</taxon>
        <taxon>Streptomycetaceae</taxon>
        <taxon>Streptomyces</taxon>
    </lineage>
</organism>
<proteinExistence type="inferred from homology"/>
<dbReference type="SUPFAM" id="SSF51735">
    <property type="entry name" value="NAD(P)-binding Rossmann-fold domains"/>
    <property type="match status" value="1"/>
</dbReference>
<dbReference type="PANTHER" id="PTHR24321">
    <property type="entry name" value="DEHYDROGENASES, SHORT CHAIN"/>
    <property type="match status" value="1"/>
</dbReference>
<dbReference type="EMBL" id="JBICYV010000022">
    <property type="protein sequence ID" value="MFG3015811.1"/>
    <property type="molecule type" value="Genomic_DNA"/>
</dbReference>
<keyword evidence="2" id="KW-0560">Oxidoreductase</keyword>
<evidence type="ECO:0000313" key="3">
    <source>
        <dbReference type="EMBL" id="MFG3015811.1"/>
    </source>
</evidence>
<evidence type="ECO:0000256" key="1">
    <source>
        <dbReference type="ARBA" id="ARBA00006484"/>
    </source>
</evidence>
<dbReference type="InterPro" id="IPR036291">
    <property type="entry name" value="NAD(P)-bd_dom_sf"/>
</dbReference>
<evidence type="ECO:0000256" key="2">
    <source>
        <dbReference type="ARBA" id="ARBA00023002"/>
    </source>
</evidence>
<keyword evidence="4" id="KW-1185">Reference proteome</keyword>
<dbReference type="Pfam" id="PF13561">
    <property type="entry name" value="adh_short_C2"/>
    <property type="match status" value="1"/>
</dbReference>
<dbReference type="RefSeq" id="WP_392823850.1">
    <property type="nucleotide sequence ID" value="NZ_JBICYV010000022.1"/>
</dbReference>
<dbReference type="PANTHER" id="PTHR24321:SF8">
    <property type="entry name" value="ESTRADIOL 17-BETA-DEHYDROGENASE 8-RELATED"/>
    <property type="match status" value="1"/>
</dbReference>